<dbReference type="GO" id="GO:0008168">
    <property type="term" value="F:methyltransferase activity"/>
    <property type="evidence" value="ECO:0007669"/>
    <property type="project" value="UniProtKB-KW"/>
</dbReference>
<dbReference type="Proteomes" id="UP001218895">
    <property type="component" value="Chromosome"/>
</dbReference>
<reference evidence="1" key="1">
    <citation type="submission" date="2022-01" db="EMBL/GenBank/DDBJ databases">
        <title>Complete genome of Methanomicrobium antiquum DSM 21220.</title>
        <authorList>
            <person name="Chen S.-C."/>
            <person name="You Y.-T."/>
            <person name="Zhou Y.-Z."/>
            <person name="Lai M.-C."/>
        </authorList>
    </citation>
    <scope>NUCLEOTIDE SEQUENCE</scope>
    <source>
        <strain evidence="1">DSM 21220</strain>
    </source>
</reference>
<keyword evidence="1" id="KW-0808">Transferase</keyword>
<dbReference type="GeneID" id="79951081"/>
<name>A0AAF0FUK6_9EURY</name>
<gene>
    <name evidence="1" type="ORF">L1994_11730</name>
</gene>
<evidence type="ECO:0000313" key="2">
    <source>
        <dbReference type="Proteomes" id="UP001218895"/>
    </source>
</evidence>
<dbReference type="GO" id="GO:0032259">
    <property type="term" value="P:methylation"/>
    <property type="evidence" value="ECO:0007669"/>
    <property type="project" value="UniProtKB-KW"/>
</dbReference>
<dbReference type="SUPFAM" id="SSF53335">
    <property type="entry name" value="S-adenosyl-L-methionine-dependent methyltransferases"/>
    <property type="match status" value="1"/>
</dbReference>
<accession>A0AAF0FUK6</accession>
<proteinExistence type="predicted"/>
<dbReference type="InterPro" id="IPR029063">
    <property type="entry name" value="SAM-dependent_MTases_sf"/>
</dbReference>
<dbReference type="AlphaFoldDB" id="A0AAF0FUK6"/>
<dbReference type="RefSeq" id="WP_278099624.1">
    <property type="nucleotide sequence ID" value="NZ_CP091092.1"/>
</dbReference>
<evidence type="ECO:0000313" key="1">
    <source>
        <dbReference type="EMBL" id="WFN36788.1"/>
    </source>
</evidence>
<sequence>MTNIKCKICGGDCEYIDSKKGEFLSNEEFDLYYCRNCNFFFVSNPSYDKKLYDEAYYHGKGADPLINYIYEIENPDKSIRLYEYEGILKTINAISGNKKNNWLDIGCGAGGLIKYVSKNSEHNINGFDTGYGAVFAKKSGIDILTEKEYLNSKNKYDVITAIETLEHVDNPKVFMDNIQKALKPGGIFFFTTGNVDPIQKNIMKWNYFIPEIHICLFSEKSINNLFESVGLQYCLLSKEQKKGWTNIYKYKILKNLHITNSSIIYNVFPWQIISNIIDKKYKLCWGIGIKKN</sequence>
<dbReference type="KEGG" id="manq:L1994_11730"/>
<dbReference type="EMBL" id="CP091092">
    <property type="protein sequence ID" value="WFN36788.1"/>
    <property type="molecule type" value="Genomic_DNA"/>
</dbReference>
<keyword evidence="2" id="KW-1185">Reference proteome</keyword>
<dbReference type="Gene3D" id="3.40.50.150">
    <property type="entry name" value="Vaccinia Virus protein VP39"/>
    <property type="match status" value="1"/>
</dbReference>
<dbReference type="PANTHER" id="PTHR43861:SF6">
    <property type="entry name" value="METHYLTRANSFERASE TYPE 11"/>
    <property type="match status" value="1"/>
</dbReference>
<dbReference type="CDD" id="cd02440">
    <property type="entry name" value="AdoMet_MTases"/>
    <property type="match status" value="1"/>
</dbReference>
<dbReference type="Pfam" id="PF13489">
    <property type="entry name" value="Methyltransf_23"/>
    <property type="match status" value="1"/>
</dbReference>
<dbReference type="PANTHER" id="PTHR43861">
    <property type="entry name" value="TRANS-ACONITATE 2-METHYLTRANSFERASE-RELATED"/>
    <property type="match status" value="1"/>
</dbReference>
<organism evidence="1 2">
    <name type="scientific">Methanomicrobium antiquum</name>
    <dbReference type="NCBI Taxonomy" id="487686"/>
    <lineage>
        <taxon>Archaea</taxon>
        <taxon>Methanobacteriati</taxon>
        <taxon>Methanobacteriota</taxon>
        <taxon>Stenosarchaea group</taxon>
        <taxon>Methanomicrobia</taxon>
        <taxon>Methanomicrobiales</taxon>
        <taxon>Methanomicrobiaceae</taxon>
        <taxon>Methanomicrobium</taxon>
    </lineage>
</organism>
<protein>
    <submittedName>
        <fullName evidence="1">Class I SAM-dependent methyltransferase</fullName>
    </submittedName>
</protein>
<keyword evidence="1" id="KW-0489">Methyltransferase</keyword>